<reference evidence="2 3" key="1">
    <citation type="submission" date="2021-06" db="EMBL/GenBank/DDBJ databases">
        <authorList>
            <person name="Palmer J.M."/>
        </authorList>
    </citation>
    <scope>NUCLEOTIDE SEQUENCE [LARGE SCALE GENOMIC DNA]</scope>
    <source>
        <strain evidence="2 3">GA_2019</strain>
        <tissue evidence="2">Muscle</tissue>
    </source>
</reference>
<dbReference type="Pfam" id="PF03359">
    <property type="entry name" value="GKAP"/>
    <property type="match status" value="1"/>
</dbReference>
<dbReference type="InterPro" id="IPR005026">
    <property type="entry name" value="SAPAP"/>
</dbReference>
<dbReference type="EMBL" id="JAHRIO010056706">
    <property type="protein sequence ID" value="MEQ2176932.1"/>
    <property type="molecule type" value="Genomic_DNA"/>
</dbReference>
<evidence type="ECO:0000313" key="3">
    <source>
        <dbReference type="Proteomes" id="UP001476798"/>
    </source>
</evidence>
<dbReference type="Proteomes" id="UP001476798">
    <property type="component" value="Unassembled WGS sequence"/>
</dbReference>
<keyword evidence="3" id="KW-1185">Reference proteome</keyword>
<comment type="caution">
    <text evidence="2">The sequence shown here is derived from an EMBL/GenBank/DDBJ whole genome shotgun (WGS) entry which is preliminary data.</text>
</comment>
<gene>
    <name evidence="2" type="ORF">GOODEAATRI_033239</name>
</gene>
<evidence type="ECO:0000256" key="1">
    <source>
        <dbReference type="ARBA" id="ARBA00008839"/>
    </source>
</evidence>
<comment type="similarity">
    <text evidence="1">Belongs to the SAPAP family.</text>
</comment>
<proteinExistence type="inferred from homology"/>
<name>A0ABV0NZV2_9TELE</name>
<sequence length="101" mass="11331">MTVNTASSSHLSRGQVVEDYRDEYRKDALRKGKCLSIGIQVDGPEEIPDPEDPSKFTSVGVQVEDDRGYRRLQRSNSVTAAVQVSLYTSISIFNFNKLQFS</sequence>
<evidence type="ECO:0000313" key="2">
    <source>
        <dbReference type="EMBL" id="MEQ2176932.1"/>
    </source>
</evidence>
<accession>A0ABV0NZV2</accession>
<organism evidence="2 3">
    <name type="scientific">Goodea atripinnis</name>
    <dbReference type="NCBI Taxonomy" id="208336"/>
    <lineage>
        <taxon>Eukaryota</taxon>
        <taxon>Metazoa</taxon>
        <taxon>Chordata</taxon>
        <taxon>Craniata</taxon>
        <taxon>Vertebrata</taxon>
        <taxon>Euteleostomi</taxon>
        <taxon>Actinopterygii</taxon>
        <taxon>Neopterygii</taxon>
        <taxon>Teleostei</taxon>
        <taxon>Neoteleostei</taxon>
        <taxon>Acanthomorphata</taxon>
        <taxon>Ovalentaria</taxon>
        <taxon>Atherinomorphae</taxon>
        <taxon>Cyprinodontiformes</taxon>
        <taxon>Goodeidae</taxon>
        <taxon>Goodea</taxon>
    </lineage>
</organism>
<protein>
    <submittedName>
        <fullName evidence="2">Uncharacterized protein</fullName>
    </submittedName>
</protein>